<dbReference type="Gene3D" id="3.40.630.30">
    <property type="match status" value="1"/>
</dbReference>
<dbReference type="InterPro" id="IPR000182">
    <property type="entry name" value="GNAT_dom"/>
</dbReference>
<dbReference type="CDD" id="cd04301">
    <property type="entry name" value="NAT_SF"/>
    <property type="match status" value="1"/>
</dbReference>
<dbReference type="AlphaFoldDB" id="A0A239HWT8"/>
<dbReference type="GO" id="GO:0016747">
    <property type="term" value="F:acyltransferase activity, transferring groups other than amino-acyl groups"/>
    <property type="evidence" value="ECO:0007669"/>
    <property type="project" value="InterPro"/>
</dbReference>
<keyword evidence="3" id="KW-1185">Reference proteome</keyword>
<protein>
    <submittedName>
        <fullName evidence="2">FR47-like protein</fullName>
    </submittedName>
</protein>
<dbReference type="Proteomes" id="UP000198327">
    <property type="component" value="Unassembled WGS sequence"/>
</dbReference>
<dbReference type="Pfam" id="PF08445">
    <property type="entry name" value="FR47"/>
    <property type="match status" value="1"/>
</dbReference>
<reference evidence="3" key="1">
    <citation type="submission" date="2017-06" db="EMBL/GenBank/DDBJ databases">
        <authorList>
            <person name="Varghese N."/>
            <person name="Submissions S."/>
        </authorList>
    </citation>
    <scope>NUCLEOTIDE SEQUENCE [LARGE SCALE GENOMIC DNA]</scope>
    <source>
        <strain evidence="3">JCM 23211</strain>
    </source>
</reference>
<proteinExistence type="predicted"/>
<evidence type="ECO:0000313" key="2">
    <source>
        <dbReference type="EMBL" id="SNS85742.1"/>
    </source>
</evidence>
<dbReference type="InterPro" id="IPR016181">
    <property type="entry name" value="Acyl_CoA_acyltransferase"/>
</dbReference>
<feature type="domain" description="N-acetyltransferase" evidence="1">
    <location>
        <begin position="108"/>
        <end position="238"/>
    </location>
</feature>
<evidence type="ECO:0000259" key="1">
    <source>
        <dbReference type="PROSITE" id="PS51186"/>
    </source>
</evidence>
<dbReference type="InterPro" id="IPR013653">
    <property type="entry name" value="GCN5-like_dom"/>
</dbReference>
<dbReference type="SUPFAM" id="SSF55729">
    <property type="entry name" value="Acyl-CoA N-acyltransferases (Nat)"/>
    <property type="match status" value="1"/>
</dbReference>
<organism evidence="2 3">
    <name type="scientific">Rhodococcoides kyotonense</name>
    <dbReference type="NCBI Taxonomy" id="398843"/>
    <lineage>
        <taxon>Bacteria</taxon>
        <taxon>Bacillati</taxon>
        <taxon>Actinomycetota</taxon>
        <taxon>Actinomycetes</taxon>
        <taxon>Mycobacteriales</taxon>
        <taxon>Nocardiaceae</taxon>
        <taxon>Rhodococcoides</taxon>
    </lineage>
</organism>
<accession>A0A239HWT8</accession>
<dbReference type="RefSeq" id="WP_176444258.1">
    <property type="nucleotide sequence ID" value="NZ_FZOW01000006.1"/>
</dbReference>
<sequence length="238" mass="25476">MTVDLQPTPDTTTHPLDDAVRTSLLGEHARFAQWSGRIGRYDPEVAGHLGHPVALEAQDWTDLAALVGPGEQTSVRGFGHEVPAGWETLGGFDSVQLDGSGLDIAYDADAVALGPSDVPEILDLVERTKPGPYRVRTIEMGRYVGIRVDGRLVAMAGERLHPPGWTEISAVCTDPAFRGRGLATRLVRDVGAGIRARGEVPFLHALASNTTAISLYLGIGFTLRKRSHVTSVRTPVVG</sequence>
<gene>
    <name evidence="2" type="ORF">SAMN05421642_10685</name>
</gene>
<name>A0A239HWT8_9NOCA</name>
<evidence type="ECO:0000313" key="3">
    <source>
        <dbReference type="Proteomes" id="UP000198327"/>
    </source>
</evidence>
<dbReference type="EMBL" id="FZOW01000006">
    <property type="protein sequence ID" value="SNS85742.1"/>
    <property type="molecule type" value="Genomic_DNA"/>
</dbReference>
<dbReference type="PROSITE" id="PS51186">
    <property type="entry name" value="GNAT"/>
    <property type="match status" value="1"/>
</dbReference>